<dbReference type="OrthoDB" id="9802901at2"/>
<gene>
    <name evidence="2" type="ORF">AELL_2735</name>
    <name evidence="3" type="ORF">CP962_03300</name>
</gene>
<dbReference type="RefSeq" id="WP_118918475.1">
    <property type="nucleotide sequence ID" value="NZ_CP032097.1"/>
</dbReference>
<dbReference type="CDD" id="cd00085">
    <property type="entry name" value="HNHc"/>
    <property type="match status" value="1"/>
</dbReference>
<dbReference type="Proteomes" id="UP000290588">
    <property type="component" value="Unassembled WGS sequence"/>
</dbReference>
<accession>A0A347UBW1</accession>
<reference evidence="3 5" key="1">
    <citation type="submission" date="2017-09" db="EMBL/GenBank/DDBJ databases">
        <title>Genomics of the genus Arcobacter.</title>
        <authorList>
            <person name="Perez-Cataluna A."/>
            <person name="Figueras M.J."/>
            <person name="Salas-Masso N."/>
        </authorList>
    </citation>
    <scope>NUCLEOTIDE SEQUENCE [LARGE SCALE GENOMIC DNA]</scope>
    <source>
        <strain evidence="3 5">CECT 7837</strain>
    </source>
</reference>
<dbReference type="GO" id="GO:0004519">
    <property type="term" value="F:endonuclease activity"/>
    <property type="evidence" value="ECO:0007669"/>
    <property type="project" value="UniProtKB-KW"/>
</dbReference>
<keyword evidence="4" id="KW-1185">Reference proteome</keyword>
<dbReference type="EMBL" id="CP032097">
    <property type="protein sequence ID" value="AXX96339.1"/>
    <property type="molecule type" value="Genomic_DNA"/>
</dbReference>
<sequence length="196" mass="23577">MIPFRKKKPLRRDNVPIVSTYKQHISFLMEDFNNKCGYCDDSYTWRTMWYEIDHFIPQKKFPHRDPTEYKNLVFACRSCNNSKRAKWPTLNESLSHDGIQGFIDPCDEEYDKQFERKKDGSIKFKTNLGKWMFHNLKLHRPQHQIIWLIEQLDQNISELESLSVSISDEQVRAKIQDNLNKLLLSYRKYTKRLGEI</sequence>
<evidence type="ECO:0000313" key="5">
    <source>
        <dbReference type="Proteomes" id="UP000290588"/>
    </source>
</evidence>
<dbReference type="KEGG" id="aell:AELL_2735"/>
<dbReference type="AlphaFoldDB" id="A0A347UBW1"/>
<dbReference type="EMBL" id="NXIG01000003">
    <property type="protein sequence ID" value="RXI31821.1"/>
    <property type="molecule type" value="Genomic_DNA"/>
</dbReference>
<dbReference type="InterPro" id="IPR003615">
    <property type="entry name" value="HNH_nuc"/>
</dbReference>
<evidence type="ECO:0000259" key="1">
    <source>
        <dbReference type="SMART" id="SM00507"/>
    </source>
</evidence>
<reference evidence="2 4" key="2">
    <citation type="submission" date="2018-08" db="EMBL/GenBank/DDBJ databases">
        <title>Complete genome of the Arcobacter ellisii type strain LMG 26155.</title>
        <authorList>
            <person name="Miller W.G."/>
            <person name="Yee E."/>
            <person name="Bono J.L."/>
        </authorList>
    </citation>
    <scope>NUCLEOTIDE SEQUENCE [LARGE SCALE GENOMIC DNA]</scope>
    <source>
        <strain evidence="2 4">LMG 26155</strain>
    </source>
</reference>
<keyword evidence="3" id="KW-0255">Endonuclease</keyword>
<dbReference type="GO" id="GO:0008270">
    <property type="term" value="F:zinc ion binding"/>
    <property type="evidence" value="ECO:0007669"/>
    <property type="project" value="InterPro"/>
</dbReference>
<name>A0A347UBW1_9BACT</name>
<organism evidence="3 5">
    <name type="scientific">Arcobacter ellisii</name>
    <dbReference type="NCBI Taxonomy" id="913109"/>
    <lineage>
        <taxon>Bacteria</taxon>
        <taxon>Pseudomonadati</taxon>
        <taxon>Campylobacterota</taxon>
        <taxon>Epsilonproteobacteria</taxon>
        <taxon>Campylobacterales</taxon>
        <taxon>Arcobacteraceae</taxon>
        <taxon>Arcobacter</taxon>
    </lineage>
</organism>
<dbReference type="Pfam" id="PF01844">
    <property type="entry name" value="HNH"/>
    <property type="match status" value="1"/>
</dbReference>
<protein>
    <submittedName>
        <fullName evidence="3">HNH endonuclease</fullName>
    </submittedName>
</protein>
<dbReference type="Gene3D" id="1.10.30.50">
    <property type="match status" value="1"/>
</dbReference>
<evidence type="ECO:0000313" key="3">
    <source>
        <dbReference type="EMBL" id="RXI31821.1"/>
    </source>
</evidence>
<feature type="domain" description="HNH nuclease" evidence="1">
    <location>
        <begin position="23"/>
        <end position="81"/>
    </location>
</feature>
<keyword evidence="3" id="KW-0540">Nuclease</keyword>
<evidence type="ECO:0000313" key="2">
    <source>
        <dbReference type="EMBL" id="AXX96339.1"/>
    </source>
</evidence>
<keyword evidence="3" id="KW-0378">Hydrolase</keyword>
<evidence type="ECO:0000313" key="4">
    <source>
        <dbReference type="Proteomes" id="UP000262582"/>
    </source>
</evidence>
<dbReference type="Proteomes" id="UP000262582">
    <property type="component" value="Chromosome"/>
</dbReference>
<dbReference type="GO" id="GO:0003676">
    <property type="term" value="F:nucleic acid binding"/>
    <property type="evidence" value="ECO:0007669"/>
    <property type="project" value="InterPro"/>
</dbReference>
<proteinExistence type="predicted"/>
<dbReference type="InterPro" id="IPR002711">
    <property type="entry name" value="HNH"/>
</dbReference>
<dbReference type="SMART" id="SM00507">
    <property type="entry name" value="HNHc"/>
    <property type="match status" value="1"/>
</dbReference>